<keyword evidence="11" id="KW-1185">Reference proteome</keyword>
<accession>A0ABZ1GEI1</accession>
<dbReference type="InterPro" id="IPR020846">
    <property type="entry name" value="MFS_dom"/>
</dbReference>
<evidence type="ECO:0000259" key="9">
    <source>
        <dbReference type="PROSITE" id="PS50850"/>
    </source>
</evidence>
<dbReference type="SUPFAM" id="SSF103473">
    <property type="entry name" value="MFS general substrate transporter"/>
    <property type="match status" value="1"/>
</dbReference>
<keyword evidence="5 8" id="KW-1133">Transmembrane helix</keyword>
<feature type="transmembrane region" description="Helical" evidence="8">
    <location>
        <begin position="309"/>
        <end position="328"/>
    </location>
</feature>
<dbReference type="PANTHER" id="PTHR42718">
    <property type="entry name" value="MAJOR FACILITATOR SUPERFAMILY MULTIDRUG TRANSPORTER MFSC"/>
    <property type="match status" value="1"/>
</dbReference>
<feature type="transmembrane region" description="Helical" evidence="8">
    <location>
        <begin position="103"/>
        <end position="123"/>
    </location>
</feature>
<keyword evidence="2" id="KW-0813">Transport</keyword>
<proteinExistence type="predicted"/>
<dbReference type="Gene3D" id="1.20.1250.20">
    <property type="entry name" value="MFS general substrate transporter like domains"/>
    <property type="match status" value="1"/>
</dbReference>
<dbReference type="PANTHER" id="PTHR42718:SF46">
    <property type="entry name" value="BLR6921 PROTEIN"/>
    <property type="match status" value="1"/>
</dbReference>
<organism evidence="10 11">
    <name type="scientific">Streptomyces hirsutus</name>
    <dbReference type="NCBI Taxonomy" id="35620"/>
    <lineage>
        <taxon>Bacteria</taxon>
        <taxon>Bacillati</taxon>
        <taxon>Actinomycetota</taxon>
        <taxon>Actinomycetes</taxon>
        <taxon>Kitasatosporales</taxon>
        <taxon>Streptomycetaceae</taxon>
        <taxon>Streptomyces</taxon>
    </lineage>
</organism>
<feature type="transmembrane region" description="Helical" evidence="8">
    <location>
        <begin position="197"/>
        <end position="216"/>
    </location>
</feature>
<dbReference type="InterPro" id="IPR011701">
    <property type="entry name" value="MFS"/>
</dbReference>
<feature type="transmembrane region" description="Helical" evidence="8">
    <location>
        <begin position="432"/>
        <end position="454"/>
    </location>
</feature>
<dbReference type="PROSITE" id="PS50850">
    <property type="entry name" value="MFS"/>
    <property type="match status" value="1"/>
</dbReference>
<evidence type="ECO:0000313" key="11">
    <source>
        <dbReference type="Proteomes" id="UP001335325"/>
    </source>
</evidence>
<dbReference type="Pfam" id="PF07690">
    <property type="entry name" value="MFS_1"/>
    <property type="match status" value="1"/>
</dbReference>
<evidence type="ECO:0000256" key="4">
    <source>
        <dbReference type="ARBA" id="ARBA00022692"/>
    </source>
</evidence>
<evidence type="ECO:0000256" key="8">
    <source>
        <dbReference type="SAM" id="Phobius"/>
    </source>
</evidence>
<keyword evidence="7" id="KW-0046">Antibiotic resistance</keyword>
<evidence type="ECO:0000256" key="5">
    <source>
        <dbReference type="ARBA" id="ARBA00022989"/>
    </source>
</evidence>
<keyword evidence="3" id="KW-1003">Cell membrane</keyword>
<evidence type="ECO:0000256" key="6">
    <source>
        <dbReference type="ARBA" id="ARBA00023136"/>
    </source>
</evidence>
<feature type="transmembrane region" description="Helical" evidence="8">
    <location>
        <begin position="400"/>
        <end position="420"/>
    </location>
</feature>
<sequence length="483" mass="49650">MTDTRRGRRRMSFLVLILSAMAFSSLQSLLVPVLAHIEHTFHTDQRTVVWVLTAYLLSASILTPVLGRVGDMVGKRRMLVVTLAALTLGSALAALAPSVGWLIAARVVQGAGGGVMPLSFGIIRDLYGEARVSRAVSVLAAIGALGYGAGIIAAGPVVDVLGYPWLFWLPTITTAIAAIAALVVIPDSPVRGSRGLPLLPALLLSVGLVALLVALSEGNVRGWVSPGILGLVALSVLAGAGWVWTETRVPVPMIDMAMMRRRGVWSSNCVSALLGFGMFAGFAFLPQLMQTPPEAGYGFGSTISESGRLMLPSALAMFVVGFATSPLVRRFGSRAVTVSGSALGSLSFLGLAGFHATPWQTCVAATFLGVGLGLVFATVAGVVVGAVPPEQTGAASGMNANIRTIGGSLGAAVMGAIVTTRVSATGHPPESAYTLGFATLGVALALGSVTALFIPDPRGRLIESSARDTALAGSDMAPSRRIP</sequence>
<dbReference type="RefSeq" id="WP_326750867.1">
    <property type="nucleotide sequence ID" value="NZ_CP109134.1"/>
</dbReference>
<evidence type="ECO:0000256" key="7">
    <source>
        <dbReference type="ARBA" id="ARBA00023251"/>
    </source>
</evidence>
<dbReference type="Proteomes" id="UP001335325">
    <property type="component" value="Chromosome"/>
</dbReference>
<protein>
    <submittedName>
        <fullName evidence="10">MFS transporter</fullName>
    </submittedName>
</protein>
<dbReference type="CDD" id="cd17504">
    <property type="entry name" value="MFS_MMR_MDR_like"/>
    <property type="match status" value="1"/>
</dbReference>
<keyword evidence="6 8" id="KW-0472">Membrane</keyword>
<feature type="domain" description="Major facilitator superfamily (MFS) profile" evidence="9">
    <location>
        <begin position="12"/>
        <end position="459"/>
    </location>
</feature>
<feature type="transmembrane region" description="Helical" evidence="8">
    <location>
        <begin position="135"/>
        <end position="153"/>
    </location>
</feature>
<keyword evidence="4 8" id="KW-0812">Transmembrane</keyword>
<reference evidence="10 11" key="1">
    <citation type="submission" date="2022-10" db="EMBL/GenBank/DDBJ databases">
        <title>The complete genomes of actinobacterial strains from the NBC collection.</title>
        <authorList>
            <person name="Joergensen T.S."/>
            <person name="Alvarez Arevalo M."/>
            <person name="Sterndorff E.B."/>
            <person name="Faurdal D."/>
            <person name="Vuksanovic O."/>
            <person name="Mourched A.-S."/>
            <person name="Charusanti P."/>
            <person name="Shaw S."/>
            <person name="Blin K."/>
            <person name="Weber T."/>
        </authorList>
    </citation>
    <scope>NUCLEOTIDE SEQUENCE [LARGE SCALE GENOMIC DNA]</scope>
    <source>
        <strain evidence="10 11">NBC 01753</strain>
    </source>
</reference>
<feature type="transmembrane region" description="Helical" evidence="8">
    <location>
        <begin position="222"/>
        <end position="244"/>
    </location>
</feature>
<gene>
    <name evidence="10" type="ORF">OIE73_01355</name>
</gene>
<comment type="subcellular location">
    <subcellularLocation>
        <location evidence="1">Cell membrane</location>
        <topology evidence="1">Multi-pass membrane protein</topology>
    </subcellularLocation>
</comment>
<dbReference type="EMBL" id="CP109134">
    <property type="protein sequence ID" value="WSD04546.1"/>
    <property type="molecule type" value="Genomic_DNA"/>
</dbReference>
<feature type="transmembrane region" description="Helical" evidence="8">
    <location>
        <begin position="265"/>
        <end position="289"/>
    </location>
</feature>
<feature type="transmembrane region" description="Helical" evidence="8">
    <location>
        <begin position="78"/>
        <end position="97"/>
    </location>
</feature>
<evidence type="ECO:0000256" key="3">
    <source>
        <dbReference type="ARBA" id="ARBA00022475"/>
    </source>
</evidence>
<feature type="transmembrane region" description="Helical" evidence="8">
    <location>
        <begin position="47"/>
        <end position="66"/>
    </location>
</feature>
<feature type="transmembrane region" description="Helical" evidence="8">
    <location>
        <begin position="12"/>
        <end position="35"/>
    </location>
</feature>
<evidence type="ECO:0000256" key="1">
    <source>
        <dbReference type="ARBA" id="ARBA00004651"/>
    </source>
</evidence>
<feature type="transmembrane region" description="Helical" evidence="8">
    <location>
        <begin position="165"/>
        <end position="185"/>
    </location>
</feature>
<feature type="transmembrane region" description="Helical" evidence="8">
    <location>
        <begin position="335"/>
        <end position="357"/>
    </location>
</feature>
<name>A0ABZ1GEI1_9ACTN</name>
<dbReference type="GeneID" id="91541176"/>
<evidence type="ECO:0000313" key="10">
    <source>
        <dbReference type="EMBL" id="WSD04546.1"/>
    </source>
</evidence>
<dbReference type="InterPro" id="IPR036259">
    <property type="entry name" value="MFS_trans_sf"/>
</dbReference>
<feature type="transmembrane region" description="Helical" evidence="8">
    <location>
        <begin position="363"/>
        <end position="388"/>
    </location>
</feature>
<evidence type="ECO:0000256" key="2">
    <source>
        <dbReference type="ARBA" id="ARBA00022448"/>
    </source>
</evidence>